<sequence length="187" mass="19573">MRALVRVVVVGAVCAAGFVVGGPAQAAVTYDPETKKGYVSRADLLKAFGWNDATLAAKASGLVFNHDFWTNDNYTVSCGKRTFPIVHPLEFGRYELFDVTVTEKGRGAAGYGGKTVLGFWLTGPRFGISGTSVGPMVGQPCPQDAKAKITSVKLVSTTTGWGLDAASGEVSKALATKAETKPAVKTP</sequence>
<organism evidence="2 3">
    <name type="scientific">Paractinoplanes bogorensis</name>
    <dbReference type="NCBI Taxonomy" id="1610840"/>
    <lineage>
        <taxon>Bacteria</taxon>
        <taxon>Bacillati</taxon>
        <taxon>Actinomycetota</taxon>
        <taxon>Actinomycetes</taxon>
        <taxon>Micromonosporales</taxon>
        <taxon>Micromonosporaceae</taxon>
        <taxon>Paractinoplanes</taxon>
    </lineage>
</organism>
<protein>
    <submittedName>
        <fullName evidence="2">Uncharacterized protein</fullName>
    </submittedName>
</protein>
<name>A0ABS5YMG1_9ACTN</name>
<proteinExistence type="predicted"/>
<accession>A0ABS5YMG1</accession>
<evidence type="ECO:0000313" key="2">
    <source>
        <dbReference type="EMBL" id="MBU2664648.1"/>
    </source>
</evidence>
<dbReference type="RefSeq" id="WP_215787441.1">
    <property type="nucleotide sequence ID" value="NZ_JAHKKG010000004.1"/>
</dbReference>
<gene>
    <name evidence="2" type="ORF">KOI35_14185</name>
</gene>
<evidence type="ECO:0000313" key="3">
    <source>
        <dbReference type="Proteomes" id="UP001519654"/>
    </source>
</evidence>
<evidence type="ECO:0000256" key="1">
    <source>
        <dbReference type="SAM" id="SignalP"/>
    </source>
</evidence>
<dbReference type="Proteomes" id="UP001519654">
    <property type="component" value="Unassembled WGS sequence"/>
</dbReference>
<dbReference type="EMBL" id="JAHKKG010000004">
    <property type="protein sequence ID" value="MBU2664648.1"/>
    <property type="molecule type" value="Genomic_DNA"/>
</dbReference>
<keyword evidence="3" id="KW-1185">Reference proteome</keyword>
<keyword evidence="1" id="KW-0732">Signal</keyword>
<comment type="caution">
    <text evidence="2">The sequence shown here is derived from an EMBL/GenBank/DDBJ whole genome shotgun (WGS) entry which is preliminary data.</text>
</comment>
<feature type="chain" id="PRO_5045128602" evidence="1">
    <location>
        <begin position="27"/>
        <end position="187"/>
    </location>
</feature>
<feature type="signal peptide" evidence="1">
    <location>
        <begin position="1"/>
        <end position="26"/>
    </location>
</feature>
<reference evidence="2 3" key="1">
    <citation type="submission" date="2021-06" db="EMBL/GenBank/DDBJ databases">
        <title>Actinoplanes lichenicola sp. nov., and Actinoplanes ovalisporus sp. nov., isolated from lichen in Thailand.</title>
        <authorList>
            <person name="Saeng-In P."/>
            <person name="Kanchanasin P."/>
            <person name="Yuki M."/>
            <person name="Kudo T."/>
            <person name="Ohkuma M."/>
            <person name="Phongsopitanun W."/>
            <person name="Tanasupawat S."/>
        </authorList>
    </citation>
    <scope>NUCLEOTIDE SEQUENCE [LARGE SCALE GENOMIC DNA]</scope>
    <source>
        <strain evidence="2 3">NBRC 110975</strain>
    </source>
</reference>